<evidence type="ECO:0000313" key="1">
    <source>
        <dbReference type="EMBL" id="KAF9642671.1"/>
    </source>
</evidence>
<proteinExistence type="predicted"/>
<accession>A0ACB6YZ65</accession>
<organism evidence="1 2">
    <name type="scientific">Thelephora ganbajun</name>
    <name type="common">Ganba fungus</name>
    <dbReference type="NCBI Taxonomy" id="370292"/>
    <lineage>
        <taxon>Eukaryota</taxon>
        <taxon>Fungi</taxon>
        <taxon>Dikarya</taxon>
        <taxon>Basidiomycota</taxon>
        <taxon>Agaricomycotina</taxon>
        <taxon>Agaricomycetes</taxon>
        <taxon>Thelephorales</taxon>
        <taxon>Thelephoraceae</taxon>
        <taxon>Thelephora</taxon>
    </lineage>
</organism>
<gene>
    <name evidence="1" type="ORF">BDM02DRAFT_3192837</name>
</gene>
<reference evidence="1" key="1">
    <citation type="submission" date="2019-10" db="EMBL/GenBank/DDBJ databases">
        <authorList>
            <consortium name="DOE Joint Genome Institute"/>
            <person name="Kuo A."/>
            <person name="Miyauchi S."/>
            <person name="Kiss E."/>
            <person name="Drula E."/>
            <person name="Kohler A."/>
            <person name="Sanchez-Garcia M."/>
            <person name="Andreopoulos B."/>
            <person name="Barry K.W."/>
            <person name="Bonito G."/>
            <person name="Buee M."/>
            <person name="Carver A."/>
            <person name="Chen C."/>
            <person name="Cichocki N."/>
            <person name="Clum A."/>
            <person name="Culley D."/>
            <person name="Crous P.W."/>
            <person name="Fauchery L."/>
            <person name="Girlanda M."/>
            <person name="Hayes R."/>
            <person name="Keri Z."/>
            <person name="Labutti K."/>
            <person name="Lipzen A."/>
            <person name="Lombard V."/>
            <person name="Magnuson J."/>
            <person name="Maillard F."/>
            <person name="Morin E."/>
            <person name="Murat C."/>
            <person name="Nolan M."/>
            <person name="Ohm R."/>
            <person name="Pangilinan J."/>
            <person name="Pereira M."/>
            <person name="Perotto S."/>
            <person name="Peter M."/>
            <person name="Riley R."/>
            <person name="Sitrit Y."/>
            <person name="Stielow B."/>
            <person name="Szollosi G."/>
            <person name="Zifcakova L."/>
            <person name="Stursova M."/>
            <person name="Spatafora J.W."/>
            <person name="Tedersoo L."/>
            <person name="Vaario L.-M."/>
            <person name="Yamada A."/>
            <person name="Yan M."/>
            <person name="Wang P."/>
            <person name="Xu J."/>
            <person name="Bruns T."/>
            <person name="Baldrian P."/>
            <person name="Vilgalys R."/>
            <person name="Henrissat B."/>
            <person name="Grigoriev I.V."/>
            <person name="Hibbett D."/>
            <person name="Nagy L.G."/>
            <person name="Martin F.M."/>
        </authorList>
    </citation>
    <scope>NUCLEOTIDE SEQUENCE</scope>
    <source>
        <strain evidence="1">P2</strain>
    </source>
</reference>
<reference evidence="1" key="2">
    <citation type="journal article" date="2020" name="Nat. Commun.">
        <title>Large-scale genome sequencing of mycorrhizal fungi provides insights into the early evolution of symbiotic traits.</title>
        <authorList>
            <person name="Miyauchi S."/>
            <person name="Kiss E."/>
            <person name="Kuo A."/>
            <person name="Drula E."/>
            <person name="Kohler A."/>
            <person name="Sanchez-Garcia M."/>
            <person name="Morin E."/>
            <person name="Andreopoulos B."/>
            <person name="Barry K.W."/>
            <person name="Bonito G."/>
            <person name="Buee M."/>
            <person name="Carver A."/>
            <person name="Chen C."/>
            <person name="Cichocki N."/>
            <person name="Clum A."/>
            <person name="Culley D."/>
            <person name="Crous P.W."/>
            <person name="Fauchery L."/>
            <person name="Girlanda M."/>
            <person name="Hayes R.D."/>
            <person name="Keri Z."/>
            <person name="LaButti K."/>
            <person name="Lipzen A."/>
            <person name="Lombard V."/>
            <person name="Magnuson J."/>
            <person name="Maillard F."/>
            <person name="Murat C."/>
            <person name="Nolan M."/>
            <person name="Ohm R.A."/>
            <person name="Pangilinan J."/>
            <person name="Pereira M.F."/>
            <person name="Perotto S."/>
            <person name="Peter M."/>
            <person name="Pfister S."/>
            <person name="Riley R."/>
            <person name="Sitrit Y."/>
            <person name="Stielow J.B."/>
            <person name="Szollosi G."/>
            <person name="Zifcakova L."/>
            <person name="Stursova M."/>
            <person name="Spatafora J.W."/>
            <person name="Tedersoo L."/>
            <person name="Vaario L.M."/>
            <person name="Yamada A."/>
            <person name="Yan M."/>
            <person name="Wang P."/>
            <person name="Xu J."/>
            <person name="Bruns T."/>
            <person name="Baldrian P."/>
            <person name="Vilgalys R."/>
            <person name="Dunand C."/>
            <person name="Henrissat B."/>
            <person name="Grigoriev I.V."/>
            <person name="Hibbett D."/>
            <person name="Nagy L.G."/>
            <person name="Martin F.M."/>
        </authorList>
    </citation>
    <scope>NUCLEOTIDE SEQUENCE</scope>
    <source>
        <strain evidence="1">P2</strain>
    </source>
</reference>
<keyword evidence="2" id="KW-1185">Reference proteome</keyword>
<comment type="caution">
    <text evidence="1">The sequence shown here is derived from an EMBL/GenBank/DDBJ whole genome shotgun (WGS) entry which is preliminary data.</text>
</comment>
<evidence type="ECO:0000313" key="2">
    <source>
        <dbReference type="Proteomes" id="UP000886501"/>
    </source>
</evidence>
<dbReference type="Proteomes" id="UP000886501">
    <property type="component" value="Unassembled WGS sequence"/>
</dbReference>
<name>A0ACB6YZ65_THEGA</name>
<dbReference type="EMBL" id="MU118384">
    <property type="protein sequence ID" value="KAF9642671.1"/>
    <property type="molecule type" value="Genomic_DNA"/>
</dbReference>
<sequence length="60" mass="6689">MAGEMQIVFPLDTEDFNALSSEQFDSFNVHGLVDDATDELGRDILEVVVEEDGDPDWADE</sequence>
<protein>
    <submittedName>
        <fullName evidence="1">Uncharacterized protein</fullName>
    </submittedName>
</protein>